<accession>A0A224Y636</accession>
<dbReference type="AlphaFoldDB" id="A0A224Y636"/>
<organism evidence="1">
    <name type="scientific">Rhipicephalus zambeziensis</name>
    <dbReference type="NCBI Taxonomy" id="60191"/>
    <lineage>
        <taxon>Eukaryota</taxon>
        <taxon>Metazoa</taxon>
        <taxon>Ecdysozoa</taxon>
        <taxon>Arthropoda</taxon>
        <taxon>Chelicerata</taxon>
        <taxon>Arachnida</taxon>
        <taxon>Acari</taxon>
        <taxon>Parasitiformes</taxon>
        <taxon>Ixodida</taxon>
        <taxon>Ixodoidea</taxon>
        <taxon>Ixodidae</taxon>
        <taxon>Rhipicephalinae</taxon>
        <taxon>Rhipicephalus</taxon>
        <taxon>Rhipicephalus</taxon>
    </lineage>
</organism>
<proteinExistence type="predicted"/>
<name>A0A224Y636_9ACAR</name>
<evidence type="ECO:0000313" key="1">
    <source>
        <dbReference type="EMBL" id="MAA13026.1"/>
    </source>
</evidence>
<dbReference type="EMBL" id="GFPF01001880">
    <property type="protein sequence ID" value="MAA13026.1"/>
    <property type="molecule type" value="Transcribed_RNA"/>
</dbReference>
<sequence>MRRYVSFFFAAVVTLCSWSAFVWSCSLLVRPCLHALLDFVMKHSILCVALCNQGFSLLERRFSAAADQTRLLDYQSVVCATRTQRCCSARLVYTPSAH</sequence>
<reference evidence="1" key="1">
    <citation type="journal article" date="2017" name="Parasit. Vectors">
        <title>Sialotranscriptomics of Rhipicephalus zambeziensis reveals intricate expression profiles of secretory proteins and suggests tight temporal transcriptional regulation during blood-feeding.</title>
        <authorList>
            <person name="de Castro M.H."/>
            <person name="de Klerk D."/>
            <person name="Pienaar R."/>
            <person name="Rees D.J.G."/>
            <person name="Mans B.J."/>
        </authorList>
    </citation>
    <scope>NUCLEOTIDE SEQUENCE</scope>
    <source>
        <tissue evidence="1">Salivary glands</tissue>
    </source>
</reference>
<protein>
    <submittedName>
        <fullName evidence="1">Uncharacterized protein</fullName>
    </submittedName>
</protein>